<evidence type="ECO:0000259" key="2">
    <source>
        <dbReference type="PROSITE" id="PS51864"/>
    </source>
</evidence>
<evidence type="ECO:0000313" key="3">
    <source>
        <dbReference type="Ensembl" id="ENSHHUP00000033555.1"/>
    </source>
</evidence>
<dbReference type="PROSITE" id="PS51864">
    <property type="entry name" value="ASTACIN"/>
    <property type="match status" value="1"/>
</dbReference>
<dbReference type="GeneTree" id="ENSGT00940000163716"/>
<dbReference type="Proteomes" id="UP000314982">
    <property type="component" value="Unassembled WGS sequence"/>
</dbReference>
<dbReference type="GO" id="GO:0004222">
    <property type="term" value="F:metalloendopeptidase activity"/>
    <property type="evidence" value="ECO:0007669"/>
    <property type="project" value="InterPro"/>
</dbReference>
<name>A0A4W5M898_9TELE</name>
<reference evidence="4" key="1">
    <citation type="submission" date="2018-06" db="EMBL/GenBank/DDBJ databases">
        <title>Genome assembly of Danube salmon.</title>
        <authorList>
            <person name="Macqueen D.J."/>
            <person name="Gundappa M.K."/>
        </authorList>
    </citation>
    <scope>NUCLEOTIDE SEQUENCE [LARGE SCALE GENOMIC DNA]</scope>
</reference>
<keyword evidence="4" id="KW-1185">Reference proteome</keyword>
<sequence>PHGKMCRIAGNELKTKMSHCHHDGATKMGGGLRSSLSPMLLEKANKDVVSTHSEPMGVDDIAYDNDADPCTSRGCMWPKSSDSKVYMPYTITNRYSSREKSIIERGLQSFDSFSCINFVKRNNHRDYLSIPQRVPLLRWLSRQRPDVSLARSGLSTTAPPRTSCLHALGFNHEQNNNDSGMEHNFRKIATLNQGTGYDYISIMQYHKYAFSKNNKPTMAPIPNLNGKIGKLSQMSQRDNRL</sequence>
<feature type="domain" description="Peptidase M12A" evidence="2">
    <location>
        <begin position="66"/>
        <end position="241"/>
    </location>
</feature>
<dbReference type="InterPro" id="IPR024079">
    <property type="entry name" value="MetalloPept_cat_dom_sf"/>
</dbReference>
<dbReference type="PANTHER" id="PTHR10127:SF779">
    <property type="entry name" value="METALLOENDOPEPTIDASE"/>
    <property type="match status" value="1"/>
</dbReference>
<proteinExistence type="predicted"/>
<dbReference type="InterPro" id="IPR006026">
    <property type="entry name" value="Peptidase_Metallo"/>
</dbReference>
<dbReference type="Gene3D" id="3.40.390.10">
    <property type="entry name" value="Collagenase (Catalytic Domain)"/>
    <property type="match status" value="1"/>
</dbReference>
<dbReference type="GO" id="GO:0006508">
    <property type="term" value="P:proteolysis"/>
    <property type="evidence" value="ECO:0007669"/>
    <property type="project" value="InterPro"/>
</dbReference>
<protein>
    <recommendedName>
        <fullName evidence="2">Peptidase M12A domain-containing protein</fullName>
    </recommendedName>
</protein>
<dbReference type="Pfam" id="PF01400">
    <property type="entry name" value="Astacin"/>
    <property type="match status" value="1"/>
</dbReference>
<dbReference type="STRING" id="62062.ENSHHUP00000033555"/>
<dbReference type="InterPro" id="IPR001506">
    <property type="entry name" value="Peptidase_M12A"/>
</dbReference>
<evidence type="ECO:0000313" key="4">
    <source>
        <dbReference type="Proteomes" id="UP000314982"/>
    </source>
</evidence>
<evidence type="ECO:0000256" key="1">
    <source>
        <dbReference type="PROSITE-ProRule" id="PRU01211"/>
    </source>
</evidence>
<dbReference type="AlphaFoldDB" id="A0A4W5M898"/>
<organism evidence="3 4">
    <name type="scientific">Hucho hucho</name>
    <name type="common">huchen</name>
    <dbReference type="NCBI Taxonomy" id="62062"/>
    <lineage>
        <taxon>Eukaryota</taxon>
        <taxon>Metazoa</taxon>
        <taxon>Chordata</taxon>
        <taxon>Craniata</taxon>
        <taxon>Vertebrata</taxon>
        <taxon>Euteleostomi</taxon>
        <taxon>Actinopterygii</taxon>
        <taxon>Neopterygii</taxon>
        <taxon>Teleostei</taxon>
        <taxon>Protacanthopterygii</taxon>
        <taxon>Salmoniformes</taxon>
        <taxon>Salmonidae</taxon>
        <taxon>Salmoninae</taxon>
        <taxon>Hucho</taxon>
    </lineage>
</organism>
<dbReference type="SMART" id="SM00235">
    <property type="entry name" value="ZnMc"/>
    <property type="match status" value="1"/>
</dbReference>
<dbReference type="SUPFAM" id="SSF55486">
    <property type="entry name" value="Metalloproteases ('zincins'), catalytic domain"/>
    <property type="match status" value="1"/>
</dbReference>
<reference evidence="3" key="2">
    <citation type="submission" date="2025-08" db="UniProtKB">
        <authorList>
            <consortium name="Ensembl"/>
        </authorList>
    </citation>
    <scope>IDENTIFICATION</scope>
</reference>
<accession>A0A4W5M898</accession>
<reference evidence="3" key="3">
    <citation type="submission" date="2025-09" db="UniProtKB">
        <authorList>
            <consortium name="Ensembl"/>
        </authorList>
    </citation>
    <scope>IDENTIFICATION</scope>
</reference>
<dbReference type="GO" id="GO:0008270">
    <property type="term" value="F:zinc ion binding"/>
    <property type="evidence" value="ECO:0007669"/>
    <property type="project" value="InterPro"/>
</dbReference>
<dbReference type="PANTHER" id="PTHR10127">
    <property type="entry name" value="DISCOIDIN, CUB, EGF, LAMININ , AND ZINC METALLOPROTEASE DOMAIN CONTAINING"/>
    <property type="match status" value="1"/>
</dbReference>
<comment type="caution">
    <text evidence="1">Lacks conserved residue(s) required for the propagation of feature annotation.</text>
</comment>
<dbReference type="Ensembl" id="ENSHHUT00000034905.1">
    <property type="protein sequence ID" value="ENSHHUP00000033555.1"/>
    <property type="gene ID" value="ENSHHUG00000021191.1"/>
</dbReference>